<keyword evidence="7 12" id="KW-0547">Nucleotide-binding</keyword>
<organism evidence="18 19">
    <name type="scientific">Carassius auratus</name>
    <name type="common">Goldfish</name>
    <dbReference type="NCBI Taxonomy" id="7957"/>
    <lineage>
        <taxon>Eukaryota</taxon>
        <taxon>Metazoa</taxon>
        <taxon>Chordata</taxon>
        <taxon>Craniata</taxon>
        <taxon>Vertebrata</taxon>
        <taxon>Euteleostomi</taxon>
        <taxon>Actinopterygii</taxon>
        <taxon>Neopterygii</taxon>
        <taxon>Teleostei</taxon>
        <taxon>Ostariophysi</taxon>
        <taxon>Cypriniformes</taxon>
        <taxon>Cyprinidae</taxon>
        <taxon>Cyprininae</taxon>
        <taxon>Carassius</taxon>
    </lineage>
</organism>
<evidence type="ECO:0000256" key="4">
    <source>
        <dbReference type="ARBA" id="ARBA00022553"/>
    </source>
</evidence>
<feature type="binding site" evidence="14">
    <location>
        <begin position="73"/>
        <end position="81"/>
    </location>
    <ligand>
        <name>ATP</name>
        <dbReference type="ChEBI" id="CHEBI:30616"/>
    </ligand>
</feature>
<dbReference type="FunFam" id="1.10.510.10:FF:000041">
    <property type="entry name" value="Ribosomal protein S6 kinase"/>
    <property type="match status" value="1"/>
</dbReference>
<evidence type="ECO:0000256" key="7">
    <source>
        <dbReference type="ARBA" id="ARBA00022741"/>
    </source>
</evidence>
<keyword evidence="6" id="KW-0677">Repeat</keyword>
<dbReference type="GO" id="GO:0035556">
    <property type="term" value="P:intracellular signal transduction"/>
    <property type="evidence" value="ECO:0007669"/>
    <property type="project" value="InterPro"/>
</dbReference>
<protein>
    <recommendedName>
        <fullName evidence="12">Ribosomal protein S6 kinase</fullName>
        <ecNumber evidence="12">2.7.11.1</ecNumber>
    </recommendedName>
</protein>
<proteinExistence type="inferred from homology"/>
<evidence type="ECO:0000256" key="9">
    <source>
        <dbReference type="ARBA" id="ARBA00022840"/>
    </source>
</evidence>
<dbReference type="CDD" id="cd05582">
    <property type="entry name" value="STKc_RSK_N"/>
    <property type="match status" value="1"/>
</dbReference>
<keyword evidence="4" id="KW-0597">Phosphoprotein</keyword>
<dbReference type="InterPro" id="IPR041906">
    <property type="entry name" value="RSK_N"/>
</dbReference>
<dbReference type="SMART" id="SM00220">
    <property type="entry name" value="S_TKc"/>
    <property type="match status" value="2"/>
</dbReference>
<keyword evidence="8 12" id="KW-0418">Kinase</keyword>
<feature type="binding site" evidence="14 15">
    <location>
        <position position="99"/>
    </location>
    <ligand>
        <name>ATP</name>
        <dbReference type="ChEBI" id="CHEBI:30616"/>
    </ligand>
</feature>
<evidence type="ECO:0000256" key="11">
    <source>
        <dbReference type="ARBA" id="ARBA00048679"/>
    </source>
</evidence>
<evidence type="ECO:0000256" key="1">
    <source>
        <dbReference type="ARBA" id="ARBA00001946"/>
    </source>
</evidence>
<name>A0A6P6JF32_CARAU</name>
<evidence type="ECO:0000256" key="3">
    <source>
        <dbReference type="ARBA" id="ARBA00022527"/>
    </source>
</evidence>
<dbReference type="InterPro" id="IPR011009">
    <property type="entry name" value="Kinase-like_dom_sf"/>
</dbReference>
<dbReference type="InterPro" id="IPR008271">
    <property type="entry name" value="Ser/Thr_kinase_AS"/>
</dbReference>
<dbReference type="Proteomes" id="UP000515129">
    <property type="component" value="Chromosome 24"/>
</dbReference>
<dbReference type="PROSITE" id="PS50011">
    <property type="entry name" value="PROTEIN_KINASE_DOM"/>
    <property type="match status" value="2"/>
</dbReference>
<evidence type="ECO:0000313" key="18">
    <source>
        <dbReference type="Proteomes" id="UP000515129"/>
    </source>
</evidence>
<dbReference type="PANTHER" id="PTHR24351">
    <property type="entry name" value="RIBOSOMAL PROTEIN S6 KINASE"/>
    <property type="match status" value="1"/>
</dbReference>
<evidence type="ECO:0000256" key="5">
    <source>
        <dbReference type="ARBA" id="ARBA00022679"/>
    </source>
</evidence>
<dbReference type="InterPro" id="IPR000961">
    <property type="entry name" value="AGC-kinase_C"/>
</dbReference>
<dbReference type="SMART" id="SM00133">
    <property type="entry name" value="S_TK_X"/>
    <property type="match status" value="1"/>
</dbReference>
<dbReference type="GeneID" id="113042463"/>
<dbReference type="GO" id="GO:0000287">
    <property type="term" value="F:magnesium ion binding"/>
    <property type="evidence" value="ECO:0007669"/>
    <property type="project" value="InterPro"/>
</dbReference>
<dbReference type="InterPro" id="IPR017441">
    <property type="entry name" value="Protein_kinase_ATP_BS"/>
</dbReference>
<dbReference type="RefSeq" id="XP_026057127.1">
    <property type="nucleotide sequence ID" value="XM_026201342.1"/>
</dbReference>
<sequence>MPLAQLVDPWRKMAIGSAASETEPLHVLEDSTGEDENLPCQEEVSVKEISITHHVKEGSEKADPQQFELRKVLGQGSFGKVFLVRKTTGPDAGQLYAMKVLKKATLKVRDRVRTKMERDILVEVNHPFIVKLHYAFQTEGKLYLILDFLRGGDLFTRLSKEVMFTEEDVKFYLAELALALDHLHGLGIIYRDLKPENILLDEEGHIKLTDFGLSKESIDHENKAYSFCGTVEYMAPEVVNRRGHTYSADWWSYGVLMFEMLTGTLPFQGKDRKETMTMILKAKLGMPPFLSSEAQSLLRSLFKRNPSNRLGAGPDGVEEIKRHQFYVTIDWNKLFRREIHPPFKPASGRPDDTFYFDPEFTAKTPKDSPGVPPSANANQLFRGFSFVAISSEEESQPLQSNSVSSIVQQLHRSVSQFNDAYEVKEDIGVGSYSICRRCIQKSTGMEYAVKIISKVKRDPTEEVEILLRYGQHPNIITLKDVYDDGRSVYLVTELLKGGELLDKILRQKFFSEREASAVLYTITKTVEYMHNQGVVHRDLKPSNILYVDESGNPESIRICDFGFAKQLRAENGLLMTPCYTANFVAPEVLKRQGYDAACDIWSLGVLLYTMLTGFTPFANGPEDTPEEILARIGGGKFSLTGGYWSSVSFEAKDLVSKMLHVDPHQRLTAAQVLKHPWILHRDQLPKYQLNRQDAPHLVKGAMAATYSALNRNVPPMLEPVGCSILAQRRGVKKLTSTAL</sequence>
<feature type="active site" description="Proton acceptor" evidence="13">
    <location>
        <position position="192"/>
    </location>
</feature>
<keyword evidence="9 12" id="KW-0067">ATP-binding</keyword>
<comment type="similarity">
    <text evidence="2 12">Belongs to the protein kinase superfamily. AGC Ser/Thr protein kinase family. S6 kinase subfamily.</text>
</comment>
<gene>
    <name evidence="19" type="primary">LOC113042463</name>
</gene>
<dbReference type="InterPro" id="IPR017892">
    <property type="entry name" value="Pkinase_C"/>
</dbReference>
<evidence type="ECO:0000256" key="8">
    <source>
        <dbReference type="ARBA" id="ARBA00022777"/>
    </source>
</evidence>
<dbReference type="GO" id="GO:0005524">
    <property type="term" value="F:ATP binding"/>
    <property type="evidence" value="ECO:0007669"/>
    <property type="project" value="UniProtKB-UniRule"/>
</dbReference>
<reference evidence="19" key="1">
    <citation type="submission" date="2025-08" db="UniProtKB">
        <authorList>
            <consortium name="RefSeq"/>
        </authorList>
    </citation>
    <scope>IDENTIFICATION</scope>
    <source>
        <strain evidence="19">Wakin</strain>
        <tissue evidence="19">Muscle</tissue>
    </source>
</reference>
<comment type="cofactor">
    <cofactor evidence="1 12">
        <name>Mg(2+)</name>
        <dbReference type="ChEBI" id="CHEBI:18420"/>
    </cofactor>
</comment>
<dbReference type="Gene3D" id="3.30.200.20">
    <property type="entry name" value="Phosphorylase Kinase, domain 1"/>
    <property type="match status" value="2"/>
</dbReference>
<accession>A0A6P6JF32</accession>
<evidence type="ECO:0000256" key="14">
    <source>
        <dbReference type="PIRSR" id="PIRSR000606-51"/>
    </source>
</evidence>
<feature type="domain" description="AGC-kinase C-terminal" evidence="17">
    <location>
        <begin position="327"/>
        <end position="396"/>
    </location>
</feature>
<evidence type="ECO:0000256" key="13">
    <source>
        <dbReference type="PIRSR" id="PIRSR000606-50"/>
    </source>
</evidence>
<evidence type="ECO:0000256" key="2">
    <source>
        <dbReference type="ARBA" id="ARBA00009804"/>
    </source>
</evidence>
<feature type="domain" description="Protein kinase" evidence="16">
    <location>
        <begin position="421"/>
        <end position="678"/>
    </location>
</feature>
<dbReference type="PROSITE" id="PS00108">
    <property type="entry name" value="PROTEIN_KINASE_ST"/>
    <property type="match status" value="2"/>
</dbReference>
<dbReference type="GO" id="GO:0004674">
    <property type="term" value="F:protein serine/threonine kinase activity"/>
    <property type="evidence" value="ECO:0007669"/>
    <property type="project" value="UniProtKB-KW"/>
</dbReference>
<dbReference type="FunFam" id="1.10.510.10:FF:000010">
    <property type="entry name" value="Ribosomal protein S6 kinase"/>
    <property type="match status" value="1"/>
</dbReference>
<evidence type="ECO:0000259" key="16">
    <source>
        <dbReference type="PROSITE" id="PS50011"/>
    </source>
</evidence>
<dbReference type="FunFam" id="3.30.200.20:FF:000121">
    <property type="entry name" value="Ribosomal protein S6 kinase"/>
    <property type="match status" value="1"/>
</dbReference>
<dbReference type="PROSITE" id="PS51285">
    <property type="entry name" value="AGC_KINASE_CTER"/>
    <property type="match status" value="1"/>
</dbReference>
<evidence type="ECO:0000256" key="6">
    <source>
        <dbReference type="ARBA" id="ARBA00022737"/>
    </source>
</evidence>
<dbReference type="EC" id="2.7.11.1" evidence="12"/>
<evidence type="ECO:0000256" key="15">
    <source>
        <dbReference type="PROSITE-ProRule" id="PRU10141"/>
    </source>
</evidence>
<feature type="binding site" evidence="14 15">
    <location>
        <position position="450"/>
    </location>
    <ligand>
        <name>ATP</name>
        <dbReference type="ChEBI" id="CHEBI:30616"/>
    </ligand>
</feature>
<keyword evidence="3 12" id="KW-0723">Serine/threonine-protein kinase</keyword>
<dbReference type="Pfam" id="PF00069">
    <property type="entry name" value="Pkinase"/>
    <property type="match status" value="2"/>
</dbReference>
<dbReference type="FunFam" id="3.30.200.20:FF:000013">
    <property type="entry name" value="Ribosomal protein S6 kinase"/>
    <property type="match status" value="1"/>
</dbReference>
<dbReference type="InterPro" id="IPR000719">
    <property type="entry name" value="Prot_kinase_dom"/>
</dbReference>
<comment type="catalytic activity">
    <reaction evidence="10 12">
        <text>L-threonyl-[protein] + ATP = O-phospho-L-threonyl-[protein] + ADP + H(+)</text>
        <dbReference type="Rhea" id="RHEA:46608"/>
        <dbReference type="Rhea" id="RHEA-COMP:11060"/>
        <dbReference type="Rhea" id="RHEA-COMP:11605"/>
        <dbReference type="ChEBI" id="CHEBI:15378"/>
        <dbReference type="ChEBI" id="CHEBI:30013"/>
        <dbReference type="ChEBI" id="CHEBI:30616"/>
        <dbReference type="ChEBI" id="CHEBI:61977"/>
        <dbReference type="ChEBI" id="CHEBI:456216"/>
        <dbReference type="EC" id="2.7.11.1"/>
    </reaction>
</comment>
<dbReference type="SUPFAM" id="SSF56112">
    <property type="entry name" value="Protein kinase-like (PK-like)"/>
    <property type="match status" value="2"/>
</dbReference>
<dbReference type="Gene3D" id="1.10.510.10">
    <property type="entry name" value="Transferase(Phosphotransferase) domain 1"/>
    <property type="match status" value="2"/>
</dbReference>
<comment type="catalytic activity">
    <reaction evidence="11 12">
        <text>L-seryl-[protein] + ATP = O-phospho-L-seryl-[protein] + ADP + H(+)</text>
        <dbReference type="Rhea" id="RHEA:17989"/>
        <dbReference type="Rhea" id="RHEA-COMP:9863"/>
        <dbReference type="Rhea" id="RHEA-COMP:11604"/>
        <dbReference type="ChEBI" id="CHEBI:15378"/>
        <dbReference type="ChEBI" id="CHEBI:29999"/>
        <dbReference type="ChEBI" id="CHEBI:30616"/>
        <dbReference type="ChEBI" id="CHEBI:83421"/>
        <dbReference type="ChEBI" id="CHEBI:456216"/>
        <dbReference type="EC" id="2.7.11.1"/>
    </reaction>
</comment>
<feature type="domain" description="Protein kinase" evidence="16">
    <location>
        <begin position="67"/>
        <end position="326"/>
    </location>
</feature>
<dbReference type="InterPro" id="IPR016239">
    <property type="entry name" value="Ribosomal_S6_kinase_II"/>
</dbReference>
<dbReference type="PIRSF" id="PIRSF000606">
    <property type="entry name" value="Ribsml_S6_kin_2"/>
    <property type="match status" value="1"/>
</dbReference>
<dbReference type="AlphaFoldDB" id="A0A6P6JF32"/>
<evidence type="ECO:0000313" key="19">
    <source>
        <dbReference type="RefSeq" id="XP_026057127.1"/>
    </source>
</evidence>
<dbReference type="Pfam" id="PF00433">
    <property type="entry name" value="Pkinase_C"/>
    <property type="match status" value="1"/>
</dbReference>
<feature type="binding site" evidence="14">
    <location>
        <begin position="427"/>
        <end position="435"/>
    </location>
    <ligand>
        <name>ATP</name>
        <dbReference type="ChEBI" id="CHEBI:30616"/>
    </ligand>
</feature>
<dbReference type="PROSITE" id="PS00107">
    <property type="entry name" value="PROTEIN_KINASE_ATP"/>
    <property type="match status" value="2"/>
</dbReference>
<feature type="active site" description="Proton acceptor" evidence="13">
    <location>
        <position position="538"/>
    </location>
</feature>
<evidence type="ECO:0000256" key="10">
    <source>
        <dbReference type="ARBA" id="ARBA00047899"/>
    </source>
</evidence>
<keyword evidence="5 12" id="KW-0808">Transferase</keyword>
<keyword evidence="18" id="KW-1185">Reference proteome</keyword>
<evidence type="ECO:0000256" key="12">
    <source>
        <dbReference type="PIRNR" id="PIRNR000606"/>
    </source>
</evidence>
<evidence type="ECO:0000259" key="17">
    <source>
        <dbReference type="PROSITE" id="PS51285"/>
    </source>
</evidence>